<dbReference type="SUPFAM" id="SSF53448">
    <property type="entry name" value="Nucleotide-diphospho-sugar transferases"/>
    <property type="match status" value="1"/>
</dbReference>
<evidence type="ECO:0000313" key="2">
    <source>
        <dbReference type="EMBL" id="PLT28513.1"/>
    </source>
</evidence>
<dbReference type="CDD" id="cd04182">
    <property type="entry name" value="GT_2_like_f"/>
    <property type="match status" value="1"/>
</dbReference>
<dbReference type="GO" id="GO:0016779">
    <property type="term" value="F:nucleotidyltransferase activity"/>
    <property type="evidence" value="ECO:0007669"/>
    <property type="project" value="UniProtKB-ARBA"/>
</dbReference>
<dbReference type="Gene3D" id="3.90.550.10">
    <property type="entry name" value="Spore Coat Polysaccharide Biosynthesis Protein SpsA, Chain A"/>
    <property type="match status" value="1"/>
</dbReference>
<dbReference type="RefSeq" id="WP_101644763.1">
    <property type="nucleotide sequence ID" value="NZ_PGUY01000058.1"/>
</dbReference>
<dbReference type="AlphaFoldDB" id="A0A2N5M2L3"/>
<dbReference type="Pfam" id="PF12804">
    <property type="entry name" value="NTP_transf_3"/>
    <property type="match status" value="1"/>
</dbReference>
<sequence>MAAKRIAGIYLAAGSSKRMGFQKLLLPSPQGIIGTAALKTAIKSCLDFIIIVTNSILLSSFQMFNHNDKCHIILSPDSDKGMSHSLKAGLKKALDLHVDAIVVILADQPLISETIINHLIHTFRKREECLFAASSFNSLIRPPVLLSSKLFPEINNLVGDEGARRIIRREYLHKGVITNYQQEELFLDIDTFQDYLLIKKLMRVK</sequence>
<protein>
    <submittedName>
        <fullName evidence="2">Xanthine dehydrogenase</fullName>
    </submittedName>
</protein>
<keyword evidence="3" id="KW-1185">Reference proteome</keyword>
<accession>A0A2N5M2L3</accession>
<comment type="caution">
    <text evidence="2">The sequence shown here is derived from an EMBL/GenBank/DDBJ whole genome shotgun (WGS) entry which is preliminary data.</text>
</comment>
<dbReference type="InterPro" id="IPR025877">
    <property type="entry name" value="MobA-like_NTP_Trfase"/>
</dbReference>
<organism evidence="2 3">
    <name type="scientific">Peribacillus deserti</name>
    <dbReference type="NCBI Taxonomy" id="673318"/>
    <lineage>
        <taxon>Bacteria</taxon>
        <taxon>Bacillati</taxon>
        <taxon>Bacillota</taxon>
        <taxon>Bacilli</taxon>
        <taxon>Bacillales</taxon>
        <taxon>Bacillaceae</taxon>
        <taxon>Peribacillus</taxon>
    </lineage>
</organism>
<name>A0A2N5M2L3_9BACI</name>
<dbReference type="EMBL" id="PGUY01000058">
    <property type="protein sequence ID" value="PLT28513.1"/>
    <property type="molecule type" value="Genomic_DNA"/>
</dbReference>
<gene>
    <name evidence="2" type="ORF">CUU66_18110</name>
</gene>
<dbReference type="PANTHER" id="PTHR43777:SF1">
    <property type="entry name" value="MOLYBDENUM COFACTOR CYTIDYLYLTRANSFERASE"/>
    <property type="match status" value="1"/>
</dbReference>
<proteinExistence type="predicted"/>
<dbReference type="PANTHER" id="PTHR43777">
    <property type="entry name" value="MOLYBDENUM COFACTOR CYTIDYLYLTRANSFERASE"/>
    <property type="match status" value="1"/>
</dbReference>
<dbReference type="Proteomes" id="UP000234748">
    <property type="component" value="Unassembled WGS sequence"/>
</dbReference>
<reference evidence="2 3" key="1">
    <citation type="submission" date="2017-11" db="EMBL/GenBank/DDBJ databases">
        <title>Comparitive Functional Genomics of Dry Heat Resistant strains isolated from the Viking Spacecraft.</title>
        <authorList>
            <person name="Seuylemezian A."/>
            <person name="Cooper K."/>
            <person name="Vaishampayan P."/>
        </authorList>
    </citation>
    <scope>NUCLEOTIDE SEQUENCE [LARGE SCALE GENOMIC DNA]</scope>
    <source>
        <strain evidence="2 3">V1-29</strain>
    </source>
</reference>
<dbReference type="OrthoDB" id="285216at2"/>
<evidence type="ECO:0000259" key="1">
    <source>
        <dbReference type="Pfam" id="PF12804"/>
    </source>
</evidence>
<dbReference type="InterPro" id="IPR029044">
    <property type="entry name" value="Nucleotide-diphossugar_trans"/>
</dbReference>
<feature type="domain" description="MobA-like NTP transferase" evidence="1">
    <location>
        <begin position="8"/>
        <end position="169"/>
    </location>
</feature>
<evidence type="ECO:0000313" key="3">
    <source>
        <dbReference type="Proteomes" id="UP000234748"/>
    </source>
</evidence>